<evidence type="ECO:0000313" key="8">
    <source>
        <dbReference type="EMBL" id="CAK0873241.1"/>
    </source>
</evidence>
<feature type="compositionally biased region" description="Low complexity" evidence="6">
    <location>
        <begin position="259"/>
        <end position="274"/>
    </location>
</feature>
<proteinExistence type="predicted"/>
<sequence>MSESAGQAAGCAGCPNQKACASGEARKADPAVAHVKEKLSGVKRKILVLSGKGGVGKSTVSAQLSFGFAGRGMDVGLLDVDICGPSLPRMLGLMGQDVHQSSEGWSPVYVDDKLAVMSIGFMLPNQAKKKVWCKCGEPFHIPDAGDKNTHASQVSEKGAPQQDQDMKSILTAILGVLSDAQKQELGPAAQSAAALVTEKKPAPAVAAVAALQRVRQHEKKVTELGIHVQELETQLQAAKDDRAKVTMELQEARQQFEAASQQATAQWGTATAAEDAMEEDQEATPKKAPAAEQPKASVPELPPGLRAAVSGLQGEDAEQAQAFVQQLEAATKAGKAPPPKRPPPKRQGAAGGLVISQSDDIFSLSDSSESDLVNFDPSVVSVSAMGDAGGVLIEPKVDSTCNGRAIDFYVVPEKLGAAPRPWDELQVLALQKFPKAPEVLHPVAPEHVDETLTHRLQRLIEATVVNLKWGSNLADDQQWALWHSLKERSSEPFPLHDLLDQQVQFYGTRALKQAQDGFADWLGTSIKRGGGAAHAFTREMEVEVNPEGADNLVLEEEALDPAIFHRINLFEMWFELVESQPHLRNGIELAWPKVVTKLQRPRRWNNVVSHLSAVATWGGSPTQLGLGQAHPARFYESDLGISRSKTISCADSSSFSTIESGDGVDIKSSRWQIERMYRDGQKNLAKALKAVGACSAWSPRRRFEAGLADDSVCPLCGDHHCDDYHKFWGCPLLFQADHPLIQATDDLVDTAQGDDQPACLWLRGLIPAGLALKAVEDTTPQHPVLVGAGAFLDPPEPRGGWRLGAVDGSGGAFSSDPRLRRVGWGAGVWDEDLNLHGTLQGNVIGLQTINRAELKGATELLKHTQGDLIVVTDSAYLISGYHRGPRRRARSNRRLWAELWRILGARTGQVQFLKVKSHAADPEVRARFPAWALYVNEQADEFAGQAAASAAVPQDLVDRVLALDTLAEQVRGRLAAVQMMWWTHYPVEEAPAETKRAQRKERSDNAFQHLLEVTAHWPQVRGDQVSCSRCGRQTHRRCCARWLRLPCPAARPAAGAKEPTRAALPAAGGPPPVHPSHRPHLAVSKA</sequence>
<evidence type="ECO:0000256" key="1">
    <source>
        <dbReference type="ARBA" id="ARBA00022723"/>
    </source>
</evidence>
<dbReference type="Proteomes" id="UP001189429">
    <property type="component" value="Unassembled WGS sequence"/>
</dbReference>
<protein>
    <recommendedName>
        <fullName evidence="7">RNase H type-1 domain-containing protein</fullName>
    </recommendedName>
</protein>
<evidence type="ECO:0000256" key="3">
    <source>
        <dbReference type="ARBA" id="ARBA00022840"/>
    </source>
</evidence>
<dbReference type="PROSITE" id="PS50879">
    <property type="entry name" value="RNASE_H_1"/>
    <property type="match status" value="1"/>
</dbReference>
<reference evidence="8" key="1">
    <citation type="submission" date="2023-10" db="EMBL/GenBank/DDBJ databases">
        <authorList>
            <person name="Chen Y."/>
            <person name="Shah S."/>
            <person name="Dougan E. K."/>
            <person name="Thang M."/>
            <person name="Chan C."/>
        </authorList>
    </citation>
    <scope>NUCLEOTIDE SEQUENCE [LARGE SCALE GENOMIC DNA]</scope>
</reference>
<name>A0ABN9VM32_9DINO</name>
<feature type="region of interest" description="Disordered" evidence="6">
    <location>
        <begin position="1051"/>
        <end position="1086"/>
    </location>
</feature>
<evidence type="ECO:0000259" key="7">
    <source>
        <dbReference type="PROSITE" id="PS50879"/>
    </source>
</evidence>
<dbReference type="Pfam" id="PF10609">
    <property type="entry name" value="ParA"/>
    <property type="match status" value="1"/>
</dbReference>
<feature type="compositionally biased region" description="Low complexity" evidence="6">
    <location>
        <begin position="286"/>
        <end position="296"/>
    </location>
</feature>
<evidence type="ECO:0000313" key="9">
    <source>
        <dbReference type="Proteomes" id="UP001189429"/>
    </source>
</evidence>
<dbReference type="Gene3D" id="3.30.420.10">
    <property type="entry name" value="Ribonuclease H-like superfamily/Ribonuclease H"/>
    <property type="match status" value="1"/>
</dbReference>
<organism evidence="8 9">
    <name type="scientific">Prorocentrum cordatum</name>
    <dbReference type="NCBI Taxonomy" id="2364126"/>
    <lineage>
        <taxon>Eukaryota</taxon>
        <taxon>Sar</taxon>
        <taxon>Alveolata</taxon>
        <taxon>Dinophyceae</taxon>
        <taxon>Prorocentrales</taxon>
        <taxon>Prorocentraceae</taxon>
        <taxon>Prorocentrum</taxon>
    </lineage>
</organism>
<dbReference type="Gene3D" id="3.40.50.300">
    <property type="entry name" value="P-loop containing nucleotide triphosphate hydrolases"/>
    <property type="match status" value="1"/>
</dbReference>
<dbReference type="Pfam" id="PF00075">
    <property type="entry name" value="RNase_H"/>
    <property type="match status" value="1"/>
</dbReference>
<dbReference type="EMBL" id="CAUYUJ010017257">
    <property type="protein sequence ID" value="CAK0873241.1"/>
    <property type="molecule type" value="Genomic_DNA"/>
</dbReference>
<dbReference type="InterPro" id="IPR019591">
    <property type="entry name" value="Mrp/NBP35_ATP-bd"/>
</dbReference>
<feature type="region of interest" description="Disordered" evidence="6">
    <location>
        <begin position="259"/>
        <end position="302"/>
    </location>
</feature>
<evidence type="ECO:0000256" key="5">
    <source>
        <dbReference type="ARBA" id="ARBA00023014"/>
    </source>
</evidence>
<keyword evidence="9" id="KW-1185">Reference proteome</keyword>
<dbReference type="PANTHER" id="PTHR23264:SF19">
    <property type="entry name" value="CYTOSOLIC FE-S CLUSTER ASSEMBLY FACTOR NUBP2"/>
    <property type="match status" value="1"/>
</dbReference>
<gene>
    <name evidence="8" type="ORF">PCOR1329_LOCUS58500</name>
</gene>
<evidence type="ECO:0000256" key="2">
    <source>
        <dbReference type="ARBA" id="ARBA00022741"/>
    </source>
</evidence>
<dbReference type="SUPFAM" id="SSF53098">
    <property type="entry name" value="Ribonuclease H-like"/>
    <property type="match status" value="1"/>
</dbReference>
<keyword evidence="4" id="KW-0408">Iron</keyword>
<dbReference type="InterPro" id="IPR002156">
    <property type="entry name" value="RNaseH_domain"/>
</dbReference>
<dbReference type="InterPro" id="IPR036397">
    <property type="entry name" value="RNaseH_sf"/>
</dbReference>
<keyword evidence="3" id="KW-0067">ATP-binding</keyword>
<evidence type="ECO:0000256" key="6">
    <source>
        <dbReference type="SAM" id="MobiDB-lite"/>
    </source>
</evidence>
<keyword evidence="5" id="KW-0411">Iron-sulfur</keyword>
<keyword evidence="2" id="KW-0547">Nucleotide-binding</keyword>
<dbReference type="InterPro" id="IPR033756">
    <property type="entry name" value="YlxH/NBP35"/>
</dbReference>
<feature type="region of interest" description="Disordered" evidence="6">
    <location>
        <begin position="330"/>
        <end position="351"/>
    </location>
</feature>
<dbReference type="InterPro" id="IPR027417">
    <property type="entry name" value="P-loop_NTPase"/>
</dbReference>
<dbReference type="InterPro" id="IPR012337">
    <property type="entry name" value="RNaseH-like_sf"/>
</dbReference>
<evidence type="ECO:0000256" key="4">
    <source>
        <dbReference type="ARBA" id="ARBA00023004"/>
    </source>
</evidence>
<dbReference type="SUPFAM" id="SSF52540">
    <property type="entry name" value="P-loop containing nucleoside triphosphate hydrolases"/>
    <property type="match status" value="1"/>
</dbReference>
<keyword evidence="1" id="KW-0479">Metal-binding</keyword>
<comment type="caution">
    <text evidence="8">The sequence shown here is derived from an EMBL/GenBank/DDBJ whole genome shotgun (WGS) entry which is preliminary data.</text>
</comment>
<feature type="compositionally biased region" description="Low complexity" evidence="6">
    <location>
        <begin position="1051"/>
        <end position="1067"/>
    </location>
</feature>
<accession>A0ABN9VM32</accession>
<feature type="domain" description="RNase H type-1" evidence="7">
    <location>
        <begin position="798"/>
        <end position="948"/>
    </location>
</feature>
<dbReference type="PANTHER" id="PTHR23264">
    <property type="entry name" value="NUCLEOTIDE-BINDING PROTEIN NBP35 YEAST -RELATED"/>
    <property type="match status" value="1"/>
</dbReference>
<feature type="region of interest" description="Disordered" evidence="6">
    <location>
        <begin position="143"/>
        <end position="163"/>
    </location>
</feature>